<comment type="caution">
    <text evidence="1">The sequence shown here is derived from an EMBL/GenBank/DDBJ whole genome shotgun (WGS) entry which is preliminary data.</text>
</comment>
<gene>
    <name evidence="1" type="ORF">PG996_016061</name>
</gene>
<dbReference type="PANTHER" id="PTHR10039">
    <property type="entry name" value="AMELOGENIN"/>
    <property type="match status" value="1"/>
</dbReference>
<sequence>MAKSLAIAADNLKPEVKLGVALSEFSQALDDKYRQQFIALRGASPRVPTPADVIRVTEELNREGAKTHRTWRPYSTRLCSILHRIQIFASTGDVAIGGAQNMIASGDQVALKDDAGLMSVSEIRDLILRASRVEDKIVIVIDALEEYEREEIDDVSHFVAELMTERTVLACCSSRPGSDYQKRFLSITTSIQKHHISLDNASRSGEIQLFIDAEIERRVGKVLSEDLKDLIKAQLVAGAQRMYLWVSLQLEALFPGSPGIATNSDYIHDILCHLPANLPESFDQALSRISNKLYGNKPFKLVTAAERPLSLDEFRVALTVVPGITEWKGSMLPRDAKAVVYGSGGNLLEVDEETQTVHFIHHSAMVHILSTSTRDDTITLHFELN</sequence>
<keyword evidence="2" id="KW-1185">Reference proteome</keyword>
<dbReference type="PANTHER" id="PTHR10039:SF10">
    <property type="entry name" value="NACHT DOMAIN-CONTAINING PROTEIN"/>
    <property type="match status" value="1"/>
</dbReference>
<dbReference type="EMBL" id="JAQQWM010000009">
    <property type="protein sequence ID" value="KAK8047997.1"/>
    <property type="molecule type" value="Genomic_DNA"/>
</dbReference>
<evidence type="ECO:0000313" key="2">
    <source>
        <dbReference type="Proteomes" id="UP001446871"/>
    </source>
</evidence>
<name>A0ABR1TN50_9PEZI</name>
<accession>A0ABR1TN50</accession>
<evidence type="ECO:0000313" key="1">
    <source>
        <dbReference type="EMBL" id="KAK8047997.1"/>
    </source>
</evidence>
<dbReference type="Proteomes" id="UP001446871">
    <property type="component" value="Unassembled WGS sequence"/>
</dbReference>
<reference evidence="1 2" key="1">
    <citation type="submission" date="2023-01" db="EMBL/GenBank/DDBJ databases">
        <title>Analysis of 21 Apiospora genomes using comparative genomics revels a genus with tremendous synthesis potential of carbohydrate active enzymes and secondary metabolites.</title>
        <authorList>
            <person name="Sorensen T."/>
        </authorList>
    </citation>
    <scope>NUCLEOTIDE SEQUENCE [LARGE SCALE GENOMIC DNA]</scope>
    <source>
        <strain evidence="1 2">CBS 83171</strain>
    </source>
</reference>
<organism evidence="1 2">
    <name type="scientific">Apiospora saccharicola</name>
    <dbReference type="NCBI Taxonomy" id="335842"/>
    <lineage>
        <taxon>Eukaryota</taxon>
        <taxon>Fungi</taxon>
        <taxon>Dikarya</taxon>
        <taxon>Ascomycota</taxon>
        <taxon>Pezizomycotina</taxon>
        <taxon>Sordariomycetes</taxon>
        <taxon>Xylariomycetidae</taxon>
        <taxon>Amphisphaeriales</taxon>
        <taxon>Apiosporaceae</taxon>
        <taxon>Apiospora</taxon>
    </lineage>
</organism>
<protein>
    <submittedName>
        <fullName evidence="1">Uncharacterized protein</fullName>
    </submittedName>
</protein>
<proteinExistence type="predicted"/>